<gene>
    <name evidence="2" type="ORF">AAFF_G00163920</name>
</gene>
<evidence type="ECO:0000313" key="3">
    <source>
        <dbReference type="Proteomes" id="UP001221898"/>
    </source>
</evidence>
<organism evidence="2 3">
    <name type="scientific">Aldrovandia affinis</name>
    <dbReference type="NCBI Taxonomy" id="143900"/>
    <lineage>
        <taxon>Eukaryota</taxon>
        <taxon>Metazoa</taxon>
        <taxon>Chordata</taxon>
        <taxon>Craniata</taxon>
        <taxon>Vertebrata</taxon>
        <taxon>Euteleostomi</taxon>
        <taxon>Actinopterygii</taxon>
        <taxon>Neopterygii</taxon>
        <taxon>Teleostei</taxon>
        <taxon>Notacanthiformes</taxon>
        <taxon>Halosauridae</taxon>
        <taxon>Aldrovandia</taxon>
    </lineage>
</organism>
<dbReference type="EMBL" id="JAINUG010000022">
    <property type="protein sequence ID" value="KAJ8411584.1"/>
    <property type="molecule type" value="Genomic_DNA"/>
</dbReference>
<reference evidence="2" key="1">
    <citation type="journal article" date="2023" name="Science">
        <title>Genome structures resolve the early diversification of teleost fishes.</title>
        <authorList>
            <person name="Parey E."/>
            <person name="Louis A."/>
            <person name="Montfort J."/>
            <person name="Bouchez O."/>
            <person name="Roques C."/>
            <person name="Iampietro C."/>
            <person name="Lluch J."/>
            <person name="Castinel A."/>
            <person name="Donnadieu C."/>
            <person name="Desvignes T."/>
            <person name="Floi Bucao C."/>
            <person name="Jouanno E."/>
            <person name="Wen M."/>
            <person name="Mejri S."/>
            <person name="Dirks R."/>
            <person name="Jansen H."/>
            <person name="Henkel C."/>
            <person name="Chen W.J."/>
            <person name="Zahm M."/>
            <person name="Cabau C."/>
            <person name="Klopp C."/>
            <person name="Thompson A.W."/>
            <person name="Robinson-Rechavi M."/>
            <person name="Braasch I."/>
            <person name="Lecointre G."/>
            <person name="Bobe J."/>
            <person name="Postlethwait J.H."/>
            <person name="Berthelot C."/>
            <person name="Roest Crollius H."/>
            <person name="Guiguen Y."/>
        </authorList>
    </citation>
    <scope>NUCLEOTIDE SEQUENCE</scope>
    <source>
        <strain evidence="2">NC1722</strain>
    </source>
</reference>
<evidence type="ECO:0000313" key="2">
    <source>
        <dbReference type="EMBL" id="KAJ8411584.1"/>
    </source>
</evidence>
<accession>A0AAD7WX73</accession>
<sequence>MTPPVAQSVLADDGRCPSDLVPQPPLLFSCVFPVRERIEEEFREFHNSSLGKRQIKYERAPRRRGSWERGAAGPRIAAASRRDGPYASRPAAFLPPPPGPGGPCQHPIAVAPGARDDERGPLTPHAAEDPCWTDPHRLRTLPVTSRS</sequence>
<proteinExistence type="predicted"/>
<feature type="region of interest" description="Disordered" evidence="1">
    <location>
        <begin position="1"/>
        <end position="20"/>
    </location>
</feature>
<name>A0AAD7WX73_9TELE</name>
<evidence type="ECO:0000256" key="1">
    <source>
        <dbReference type="SAM" id="MobiDB-lite"/>
    </source>
</evidence>
<protein>
    <submittedName>
        <fullName evidence="2">Uncharacterized protein</fullName>
    </submittedName>
</protein>
<dbReference type="Proteomes" id="UP001221898">
    <property type="component" value="Unassembled WGS sequence"/>
</dbReference>
<keyword evidence="3" id="KW-1185">Reference proteome</keyword>
<comment type="caution">
    <text evidence="2">The sequence shown here is derived from an EMBL/GenBank/DDBJ whole genome shotgun (WGS) entry which is preliminary data.</text>
</comment>
<dbReference type="AlphaFoldDB" id="A0AAD7WX73"/>
<feature type="region of interest" description="Disordered" evidence="1">
    <location>
        <begin position="56"/>
        <end position="147"/>
    </location>
</feature>